<dbReference type="PANTHER" id="PTHR47990">
    <property type="entry name" value="2-OXOGLUTARATE (2OG) AND FE(II)-DEPENDENT OXYGENASE SUPERFAMILY PROTEIN-RELATED"/>
    <property type="match status" value="1"/>
</dbReference>
<protein>
    <recommendedName>
        <fullName evidence="8">Fe2OG dioxygenase domain-containing protein</fullName>
    </recommendedName>
</protein>
<evidence type="ECO:0000313" key="9">
    <source>
        <dbReference type="EMBL" id="MBA0628112.1"/>
    </source>
</evidence>
<evidence type="ECO:0000259" key="8">
    <source>
        <dbReference type="PROSITE" id="PS51471"/>
    </source>
</evidence>
<dbReference type="PROSITE" id="PS51471">
    <property type="entry name" value="FE2OG_OXY"/>
    <property type="match status" value="1"/>
</dbReference>
<comment type="caution">
    <text evidence="9">The sequence shown here is derived from an EMBL/GenBank/DDBJ whole genome shotgun (WGS) entry which is preliminary data.</text>
</comment>
<dbReference type="GO" id="GO:0051213">
    <property type="term" value="F:dioxygenase activity"/>
    <property type="evidence" value="ECO:0007669"/>
    <property type="project" value="UniProtKB-KW"/>
</dbReference>
<dbReference type="GO" id="GO:0046872">
    <property type="term" value="F:metal ion binding"/>
    <property type="evidence" value="ECO:0007669"/>
    <property type="project" value="UniProtKB-KW"/>
</dbReference>
<evidence type="ECO:0000256" key="7">
    <source>
        <dbReference type="RuleBase" id="RU003682"/>
    </source>
</evidence>
<dbReference type="AlphaFoldDB" id="A0A7J8SRF9"/>
<keyword evidence="10" id="KW-1185">Reference proteome</keyword>
<evidence type="ECO:0000256" key="1">
    <source>
        <dbReference type="ARBA" id="ARBA00008056"/>
    </source>
</evidence>
<feature type="domain" description="Fe2OG dioxygenase" evidence="8">
    <location>
        <begin position="165"/>
        <end position="266"/>
    </location>
</feature>
<keyword evidence="4 7" id="KW-0560">Oxidoreductase</keyword>
<dbReference type="Proteomes" id="UP000593561">
    <property type="component" value="Unassembled WGS sequence"/>
</dbReference>
<dbReference type="EMBL" id="JABFAC010000011">
    <property type="protein sequence ID" value="MBA0628112.1"/>
    <property type="molecule type" value="Genomic_DNA"/>
</dbReference>
<gene>
    <name evidence="9" type="ORF">Godav_022883</name>
</gene>
<keyword evidence="5 7" id="KW-0408">Iron</keyword>
<keyword evidence="3" id="KW-0223">Dioxygenase</keyword>
<keyword evidence="2 7" id="KW-0479">Metal-binding</keyword>
<dbReference type="InterPro" id="IPR026992">
    <property type="entry name" value="DIOX_N"/>
</dbReference>
<evidence type="ECO:0000256" key="4">
    <source>
        <dbReference type="ARBA" id="ARBA00023002"/>
    </source>
</evidence>
<reference evidence="9 10" key="1">
    <citation type="journal article" date="2019" name="Genome Biol. Evol.">
        <title>Insights into the evolution of the New World diploid cottons (Gossypium, subgenus Houzingenia) based on genome sequencing.</title>
        <authorList>
            <person name="Grover C.E."/>
            <person name="Arick M.A. 2nd"/>
            <person name="Thrash A."/>
            <person name="Conover J.L."/>
            <person name="Sanders W.S."/>
            <person name="Peterson D.G."/>
            <person name="Frelichowski J.E."/>
            <person name="Scheffler J.A."/>
            <person name="Scheffler B.E."/>
            <person name="Wendel J.F."/>
        </authorList>
    </citation>
    <scope>NUCLEOTIDE SEQUENCE [LARGE SCALE GENOMIC DNA]</scope>
    <source>
        <strain evidence="9">27</strain>
        <tissue evidence="9">Leaf</tissue>
    </source>
</reference>
<proteinExistence type="inferred from homology"/>
<dbReference type="InterPro" id="IPR044861">
    <property type="entry name" value="IPNS-like_FE2OG_OXY"/>
</dbReference>
<evidence type="ECO:0000256" key="6">
    <source>
        <dbReference type="ARBA" id="ARBA00057022"/>
    </source>
</evidence>
<evidence type="ECO:0000256" key="5">
    <source>
        <dbReference type="ARBA" id="ARBA00023004"/>
    </source>
</evidence>
<comment type="function">
    <text evidence="6">Probable 2-oxoglutarate-dependent dioxygenase that may be involved in glucosinolates biosynthesis. May play a role in the production of aliphatic glucosinolates.</text>
</comment>
<dbReference type="SUPFAM" id="SSF51197">
    <property type="entry name" value="Clavaminate synthase-like"/>
    <property type="match status" value="1"/>
</dbReference>
<dbReference type="FunFam" id="2.60.120.330:FF:000022">
    <property type="entry name" value="Probable 2-oxoglutarate-dependent dioxygenase AOP1.2"/>
    <property type="match status" value="1"/>
</dbReference>
<sequence>MGSESTPTLPILDFSDAELKPGTDSWLVACKKVTRALEQYGCFIIEYDKFPLQLHNQVFSLLEELFLLPTETKMKNRYEKPLNGYVGQIPKLPLHESLGIDNATSVEGTRFFTNLMWPQGNDRFCEYISKYAKVAAELDQMVTRMIFESYGVERYHDAYTDATTYLLRLLKNRAPQQSEPTLGFITHTDKSFTTILHQNQVNALEVETRDGNRINVDFSSPSSFVVIAGDALMAWSNDRVLSPRHQVVMSGNIDRYSLGLFAFNNGTIQVPEELVDDLHPLKYNTFDHLGLLRFYRTDEGYNSKCPIKAYCGV</sequence>
<organism evidence="9 10">
    <name type="scientific">Gossypium davidsonii</name>
    <name type="common">Davidson's cotton</name>
    <name type="synonym">Gossypium klotzschianum subsp. davidsonii</name>
    <dbReference type="NCBI Taxonomy" id="34287"/>
    <lineage>
        <taxon>Eukaryota</taxon>
        <taxon>Viridiplantae</taxon>
        <taxon>Streptophyta</taxon>
        <taxon>Embryophyta</taxon>
        <taxon>Tracheophyta</taxon>
        <taxon>Spermatophyta</taxon>
        <taxon>Magnoliopsida</taxon>
        <taxon>eudicotyledons</taxon>
        <taxon>Gunneridae</taxon>
        <taxon>Pentapetalae</taxon>
        <taxon>rosids</taxon>
        <taxon>malvids</taxon>
        <taxon>Malvales</taxon>
        <taxon>Malvaceae</taxon>
        <taxon>Malvoideae</taxon>
        <taxon>Gossypium</taxon>
    </lineage>
</organism>
<dbReference type="Gene3D" id="2.60.120.330">
    <property type="entry name" value="B-lactam Antibiotic, Isopenicillin N Synthase, Chain"/>
    <property type="match status" value="1"/>
</dbReference>
<evidence type="ECO:0000313" key="10">
    <source>
        <dbReference type="Proteomes" id="UP000593561"/>
    </source>
</evidence>
<name>A0A7J8SRF9_GOSDV</name>
<evidence type="ECO:0000256" key="3">
    <source>
        <dbReference type="ARBA" id="ARBA00022964"/>
    </source>
</evidence>
<accession>A0A7J8SRF9</accession>
<dbReference type="Pfam" id="PF14226">
    <property type="entry name" value="DIOX_N"/>
    <property type="match status" value="1"/>
</dbReference>
<dbReference type="InterPro" id="IPR050231">
    <property type="entry name" value="Iron_ascorbate_oxido_reductase"/>
</dbReference>
<dbReference type="InterPro" id="IPR005123">
    <property type="entry name" value="Oxoglu/Fe-dep_dioxygenase_dom"/>
</dbReference>
<dbReference type="Pfam" id="PF03171">
    <property type="entry name" value="2OG-FeII_Oxy"/>
    <property type="match status" value="1"/>
</dbReference>
<dbReference type="InterPro" id="IPR027443">
    <property type="entry name" value="IPNS-like_sf"/>
</dbReference>
<evidence type="ECO:0000256" key="2">
    <source>
        <dbReference type="ARBA" id="ARBA00022723"/>
    </source>
</evidence>
<comment type="similarity">
    <text evidence="1 7">Belongs to the iron/ascorbate-dependent oxidoreductase family.</text>
</comment>